<comment type="caution">
    <text evidence="1">The sequence shown here is derived from an EMBL/GenBank/DDBJ whole genome shotgun (WGS) entry which is preliminary data.</text>
</comment>
<dbReference type="AlphaFoldDB" id="A0A4Y2PBA5"/>
<gene>
    <name evidence="1" type="ORF">AVEN_240738-2_1</name>
</gene>
<dbReference type="EMBL" id="BGPR01011032">
    <property type="protein sequence ID" value="GBN49265.1"/>
    <property type="molecule type" value="Genomic_DNA"/>
</dbReference>
<reference evidence="1 2" key="1">
    <citation type="journal article" date="2019" name="Sci. Rep.">
        <title>Orb-weaving spider Araneus ventricosus genome elucidates the spidroin gene catalogue.</title>
        <authorList>
            <person name="Kono N."/>
            <person name="Nakamura H."/>
            <person name="Ohtoshi R."/>
            <person name="Moran D.A.P."/>
            <person name="Shinohara A."/>
            <person name="Yoshida Y."/>
            <person name="Fujiwara M."/>
            <person name="Mori M."/>
            <person name="Tomita M."/>
            <person name="Arakawa K."/>
        </authorList>
    </citation>
    <scope>NUCLEOTIDE SEQUENCE [LARGE SCALE GENOMIC DNA]</scope>
</reference>
<proteinExistence type="predicted"/>
<accession>A0A4Y2PBA5</accession>
<protein>
    <submittedName>
        <fullName evidence="1">Uncharacterized protein</fullName>
    </submittedName>
</protein>
<name>A0A4Y2PBA5_ARAVE</name>
<keyword evidence="2" id="KW-1185">Reference proteome</keyword>
<sequence length="73" mass="8949">LERLRKFLTEVEADEDSYFDNEDNGPRDVLKENFSDHENFREHDTELEEDRMPCVFTYSDYANEWIIRVRLMN</sequence>
<evidence type="ECO:0000313" key="1">
    <source>
        <dbReference type="EMBL" id="GBN49265.1"/>
    </source>
</evidence>
<dbReference type="Proteomes" id="UP000499080">
    <property type="component" value="Unassembled WGS sequence"/>
</dbReference>
<organism evidence="1 2">
    <name type="scientific">Araneus ventricosus</name>
    <name type="common">Orbweaver spider</name>
    <name type="synonym">Epeira ventricosa</name>
    <dbReference type="NCBI Taxonomy" id="182803"/>
    <lineage>
        <taxon>Eukaryota</taxon>
        <taxon>Metazoa</taxon>
        <taxon>Ecdysozoa</taxon>
        <taxon>Arthropoda</taxon>
        <taxon>Chelicerata</taxon>
        <taxon>Arachnida</taxon>
        <taxon>Araneae</taxon>
        <taxon>Araneomorphae</taxon>
        <taxon>Entelegynae</taxon>
        <taxon>Araneoidea</taxon>
        <taxon>Araneidae</taxon>
        <taxon>Araneus</taxon>
    </lineage>
</organism>
<evidence type="ECO:0000313" key="2">
    <source>
        <dbReference type="Proteomes" id="UP000499080"/>
    </source>
</evidence>
<feature type="non-terminal residue" evidence="1">
    <location>
        <position position="1"/>
    </location>
</feature>
<dbReference type="OrthoDB" id="6466835at2759"/>